<organism evidence="4">
    <name type="scientific">Angiostrongylus costaricensis</name>
    <name type="common">Nematode worm</name>
    <dbReference type="NCBI Taxonomy" id="334426"/>
    <lineage>
        <taxon>Eukaryota</taxon>
        <taxon>Metazoa</taxon>
        <taxon>Ecdysozoa</taxon>
        <taxon>Nematoda</taxon>
        <taxon>Chromadorea</taxon>
        <taxon>Rhabditida</taxon>
        <taxon>Rhabditina</taxon>
        <taxon>Rhabditomorpha</taxon>
        <taxon>Strongyloidea</taxon>
        <taxon>Metastrongylidae</taxon>
        <taxon>Angiostrongylus</taxon>
    </lineage>
</organism>
<name>A0A158PL66_ANGCS</name>
<dbReference type="AlphaFoldDB" id="A0A158PL66"/>
<accession>A0A158PL66</accession>
<evidence type="ECO:0000313" key="4">
    <source>
        <dbReference type="WBParaSite" id="ACOC_0001097701-mRNA-1"/>
    </source>
</evidence>
<feature type="region of interest" description="Disordered" evidence="1">
    <location>
        <begin position="220"/>
        <end position="267"/>
    </location>
</feature>
<feature type="region of interest" description="Disordered" evidence="1">
    <location>
        <begin position="97"/>
        <end position="136"/>
    </location>
</feature>
<reference evidence="4" key="1">
    <citation type="submission" date="2016-04" db="UniProtKB">
        <authorList>
            <consortium name="WormBaseParasite"/>
        </authorList>
    </citation>
    <scope>IDENTIFICATION</scope>
</reference>
<dbReference type="Proteomes" id="UP000267027">
    <property type="component" value="Unassembled WGS sequence"/>
</dbReference>
<dbReference type="EMBL" id="UYYA01004587">
    <property type="protein sequence ID" value="VDM62563.1"/>
    <property type="molecule type" value="Genomic_DNA"/>
</dbReference>
<proteinExistence type="predicted"/>
<protein>
    <submittedName>
        <fullName evidence="2 4">Uncharacterized protein</fullName>
    </submittedName>
</protein>
<feature type="compositionally biased region" description="Basic and acidic residues" evidence="1">
    <location>
        <begin position="221"/>
        <end position="245"/>
    </location>
</feature>
<gene>
    <name evidence="2" type="ORF">ACOC_LOCUS10978</name>
</gene>
<dbReference type="WBParaSite" id="ACOC_0001097701-mRNA-1">
    <property type="protein sequence ID" value="ACOC_0001097701-mRNA-1"/>
    <property type="gene ID" value="ACOC_0001097701"/>
</dbReference>
<evidence type="ECO:0000313" key="3">
    <source>
        <dbReference type="Proteomes" id="UP000267027"/>
    </source>
</evidence>
<sequence length="365" mass="41090">MRYGTEKAPMNAQRNVGLRNFVKVNSTSKTVHLINGKYPASVQKGATENLMFVLVLLAQAIVKLPYSSRHIHRERTRYLVKLFDRMAKYAVGGTASLRAKSLPPPKQRTDFTRSRSVQRRADSSTQIGAPKSEPKTQFEIREPLTKKLSLPTQDVNEDLMNSSQRLIVSSERNNCIDTHALSFHGDLSNAFGHLPSIDSPNISAILDSKYAGSAFNGSTHFSEHNSRVDIHNENREKRTLDEPGSHCEQPAPLKEAPSPQRYTESHSTRCCNEIEQEKVDAEIDRLFEFIEERDDLDTVGCETFPERKISVPKHGDAQTVRDDGVSHLPDVLLRADSSELLEAWLRALNETCQQCSEENSEFSVE</sequence>
<evidence type="ECO:0000313" key="2">
    <source>
        <dbReference type="EMBL" id="VDM62563.1"/>
    </source>
</evidence>
<evidence type="ECO:0000256" key="1">
    <source>
        <dbReference type="SAM" id="MobiDB-lite"/>
    </source>
</evidence>
<dbReference type="OrthoDB" id="5915976at2759"/>
<keyword evidence="3" id="KW-1185">Reference proteome</keyword>
<reference evidence="2 3" key="2">
    <citation type="submission" date="2018-11" db="EMBL/GenBank/DDBJ databases">
        <authorList>
            <consortium name="Pathogen Informatics"/>
        </authorList>
    </citation>
    <scope>NUCLEOTIDE SEQUENCE [LARGE SCALE GENOMIC DNA]</scope>
    <source>
        <strain evidence="2 3">Costa Rica</strain>
    </source>
</reference>